<dbReference type="FunFam" id="3.20.20.100:FF:000004">
    <property type="entry name" value="Oxidoreductase, aldo/keto reductase"/>
    <property type="match status" value="1"/>
</dbReference>
<organism evidence="3 4">
    <name type="scientific">Runella rosea</name>
    <dbReference type="NCBI Taxonomy" id="2259595"/>
    <lineage>
        <taxon>Bacteria</taxon>
        <taxon>Pseudomonadati</taxon>
        <taxon>Bacteroidota</taxon>
        <taxon>Cytophagia</taxon>
        <taxon>Cytophagales</taxon>
        <taxon>Spirosomataceae</taxon>
        <taxon>Runella</taxon>
    </lineage>
</organism>
<dbReference type="PANTHER" id="PTHR43625:SF40">
    <property type="entry name" value="ALDO-KETO REDUCTASE YAKC [NADP(+)]"/>
    <property type="match status" value="1"/>
</dbReference>
<keyword evidence="4" id="KW-1185">Reference proteome</keyword>
<protein>
    <submittedName>
        <fullName evidence="3">Aldo/keto reductase</fullName>
    </submittedName>
</protein>
<dbReference type="PANTHER" id="PTHR43625">
    <property type="entry name" value="AFLATOXIN B1 ALDEHYDE REDUCTASE"/>
    <property type="match status" value="1"/>
</dbReference>
<evidence type="ECO:0000259" key="2">
    <source>
        <dbReference type="Pfam" id="PF00248"/>
    </source>
</evidence>
<dbReference type="InterPro" id="IPR050791">
    <property type="entry name" value="Aldo-Keto_reductase"/>
</dbReference>
<reference evidence="3 4" key="1">
    <citation type="submission" date="2018-07" db="EMBL/GenBank/DDBJ databases">
        <title>Genome sequencing of Runella.</title>
        <authorList>
            <person name="Baek M.-G."/>
            <person name="Yi H."/>
        </authorList>
    </citation>
    <scope>NUCLEOTIDE SEQUENCE [LARGE SCALE GENOMIC DNA]</scope>
    <source>
        <strain evidence="3 4">HYN0085</strain>
    </source>
</reference>
<dbReference type="PROSITE" id="PS51257">
    <property type="entry name" value="PROKAR_LIPOPROTEIN"/>
    <property type="match status" value="1"/>
</dbReference>
<keyword evidence="1" id="KW-0560">Oxidoreductase</keyword>
<dbReference type="InterPro" id="IPR023210">
    <property type="entry name" value="NADP_OxRdtase_dom"/>
</dbReference>
<dbReference type="EMBL" id="CP030850">
    <property type="protein sequence ID" value="AXE18517.1"/>
    <property type="molecule type" value="Genomic_DNA"/>
</dbReference>
<dbReference type="KEGG" id="run:DR864_12505"/>
<name>A0A344TIP6_9BACT</name>
<evidence type="ECO:0000313" key="4">
    <source>
        <dbReference type="Proteomes" id="UP000251993"/>
    </source>
</evidence>
<dbReference type="AlphaFoldDB" id="A0A344TIP6"/>
<dbReference type="CDD" id="cd19076">
    <property type="entry name" value="AKR_AKR13A_13D"/>
    <property type="match status" value="1"/>
</dbReference>
<dbReference type="GO" id="GO:0005829">
    <property type="term" value="C:cytosol"/>
    <property type="evidence" value="ECO:0007669"/>
    <property type="project" value="UniProtKB-ARBA"/>
</dbReference>
<evidence type="ECO:0000313" key="3">
    <source>
        <dbReference type="EMBL" id="AXE18517.1"/>
    </source>
</evidence>
<accession>A0A344TIP6</accession>
<dbReference type="SUPFAM" id="SSF51430">
    <property type="entry name" value="NAD(P)-linked oxidoreductase"/>
    <property type="match status" value="1"/>
</dbReference>
<dbReference type="Gene3D" id="3.20.20.100">
    <property type="entry name" value="NADP-dependent oxidoreductase domain"/>
    <property type="match status" value="1"/>
</dbReference>
<dbReference type="InterPro" id="IPR036812">
    <property type="entry name" value="NAD(P)_OxRdtase_dom_sf"/>
</dbReference>
<dbReference type="OrthoDB" id="9773828at2"/>
<dbReference type="GO" id="GO:0016491">
    <property type="term" value="F:oxidoreductase activity"/>
    <property type="evidence" value="ECO:0007669"/>
    <property type="project" value="UniProtKB-KW"/>
</dbReference>
<dbReference type="Pfam" id="PF00248">
    <property type="entry name" value="Aldo_ket_red"/>
    <property type="match status" value="1"/>
</dbReference>
<sequence length="329" mass="36454">MQKRPLGNSTISLSAIGLGCMGMSEFYGATDDTESLKTLHTAIDEGINFLDTADAYGPFKNEELVGKVVRQRRDEVVLATKFGIIRDPNDPAKRGFSGRPEYVQASCDASLKRLGIDTIDLYYLHRWDQITPIEETVGAMSELVKAGKVRYLGLSEVSAQTIKRAHAVHPISAVQSEYSLWSRDIEESVIPACNELGITLVAYSPLGRGFLTGQFQKFEDLSPDDFRRNSPRFMGENFAKNLAIVDLLKRWAEERGITPSQLALAWVLAQGENIVPIPGTKRVSYLKENLGALTITLSKEELAELERISPKEAVAGLRYPEAMMKVLTV</sequence>
<gene>
    <name evidence="3" type="ORF">DR864_12505</name>
</gene>
<dbReference type="RefSeq" id="WP_114067300.1">
    <property type="nucleotide sequence ID" value="NZ_CP030850.1"/>
</dbReference>
<evidence type="ECO:0000256" key="1">
    <source>
        <dbReference type="ARBA" id="ARBA00023002"/>
    </source>
</evidence>
<dbReference type="Proteomes" id="UP000251993">
    <property type="component" value="Chromosome"/>
</dbReference>
<proteinExistence type="predicted"/>
<feature type="domain" description="NADP-dependent oxidoreductase" evidence="2">
    <location>
        <begin position="16"/>
        <end position="308"/>
    </location>
</feature>